<evidence type="ECO:0000256" key="5">
    <source>
        <dbReference type="ARBA" id="ARBA00023136"/>
    </source>
</evidence>
<evidence type="ECO:0000256" key="4">
    <source>
        <dbReference type="ARBA" id="ARBA00022989"/>
    </source>
</evidence>
<evidence type="ECO:0000313" key="8">
    <source>
        <dbReference type="EMBL" id="ETT82930.1"/>
    </source>
</evidence>
<keyword evidence="5 7" id="KW-0472">Membrane</keyword>
<feature type="transmembrane region" description="Helical" evidence="7">
    <location>
        <begin position="392"/>
        <end position="411"/>
    </location>
</feature>
<keyword evidence="3 7" id="KW-0812">Transmembrane</keyword>
<dbReference type="EMBL" id="ASQA01000033">
    <property type="protein sequence ID" value="ETT82930.1"/>
    <property type="molecule type" value="Genomic_DNA"/>
</dbReference>
<feature type="transmembrane region" description="Helical" evidence="7">
    <location>
        <begin position="431"/>
        <end position="449"/>
    </location>
</feature>
<organism evidence="8 9">
    <name type="scientific">Viridibacillus arenosi FSL R5-213</name>
    <dbReference type="NCBI Taxonomy" id="1227360"/>
    <lineage>
        <taxon>Bacteria</taxon>
        <taxon>Bacillati</taxon>
        <taxon>Bacillota</taxon>
        <taxon>Bacilli</taxon>
        <taxon>Bacillales</taxon>
        <taxon>Caryophanaceae</taxon>
        <taxon>Viridibacillus</taxon>
    </lineage>
</organism>
<accession>W4EQS4</accession>
<evidence type="ECO:0000256" key="2">
    <source>
        <dbReference type="ARBA" id="ARBA00008333"/>
    </source>
</evidence>
<dbReference type="Proteomes" id="UP000019062">
    <property type="component" value="Unassembled WGS sequence"/>
</dbReference>
<dbReference type="RefSeq" id="WP_038186250.1">
    <property type="nucleotide sequence ID" value="NZ_ASQA01000033.1"/>
</dbReference>
<comment type="caution">
    <text evidence="8">The sequence shown here is derived from an EMBL/GenBank/DDBJ whole genome shotgun (WGS) entry which is preliminary data.</text>
</comment>
<evidence type="ECO:0000256" key="6">
    <source>
        <dbReference type="SAM" id="Coils"/>
    </source>
</evidence>
<feature type="transmembrane region" description="Helical" evidence="7">
    <location>
        <begin position="469"/>
        <end position="490"/>
    </location>
</feature>
<reference evidence="8 9" key="1">
    <citation type="journal article" date="2014" name="BMC Genomics">
        <title>Genomic comparison of sporeforming bacilli isolated from milk.</title>
        <authorList>
            <person name="Moreno Switt A.I."/>
            <person name="Andrus A.D."/>
            <person name="Ranieri M.L."/>
            <person name="Orsi R.H."/>
            <person name="Ivy R."/>
            <person name="den Bakker H.C."/>
            <person name="Martin N.H."/>
            <person name="Wiedmann M."/>
            <person name="Boor K.J."/>
        </authorList>
    </citation>
    <scope>NUCLEOTIDE SEQUENCE [LARGE SCALE GENOMIC DNA]</scope>
    <source>
        <strain evidence="8 9">FSL R5-213</strain>
    </source>
</reference>
<feature type="transmembrane region" description="Helical" evidence="7">
    <location>
        <begin position="327"/>
        <end position="346"/>
    </location>
</feature>
<evidence type="ECO:0000256" key="1">
    <source>
        <dbReference type="ARBA" id="ARBA00004141"/>
    </source>
</evidence>
<comment type="subcellular location">
    <subcellularLocation>
        <location evidence="1">Membrane</location>
        <topology evidence="1">Multi-pass membrane protein</topology>
    </subcellularLocation>
</comment>
<keyword evidence="6" id="KW-0175">Coiled coil</keyword>
<name>W4EQS4_9BACL</name>
<evidence type="ECO:0000256" key="7">
    <source>
        <dbReference type="SAM" id="Phobius"/>
    </source>
</evidence>
<protein>
    <recommendedName>
        <fullName evidence="10">High-affinity Fe2+/Pb2+ permease</fullName>
    </recommendedName>
</protein>
<dbReference type="InterPro" id="IPR004923">
    <property type="entry name" value="FTR1/Fip1/EfeU"/>
</dbReference>
<evidence type="ECO:0000313" key="9">
    <source>
        <dbReference type="Proteomes" id="UP000019062"/>
    </source>
</evidence>
<dbReference type="eggNOG" id="COG0672">
    <property type="taxonomic scope" value="Bacteria"/>
</dbReference>
<proteinExistence type="inferred from homology"/>
<dbReference type="AlphaFoldDB" id="W4EQS4"/>
<dbReference type="Pfam" id="PF03239">
    <property type="entry name" value="FTR1"/>
    <property type="match status" value="1"/>
</dbReference>
<keyword evidence="9" id="KW-1185">Reference proteome</keyword>
<dbReference type="PANTHER" id="PTHR31632:SF2">
    <property type="entry name" value="PLASMA MEMBRANE IRON PERMEASE"/>
    <property type="match status" value="1"/>
</dbReference>
<dbReference type="GO" id="GO:0015093">
    <property type="term" value="F:ferrous iron transmembrane transporter activity"/>
    <property type="evidence" value="ECO:0007669"/>
    <property type="project" value="TreeGrafter"/>
</dbReference>
<comment type="similarity">
    <text evidence="2">Belongs to the oxidase-dependent Fe transporter (OFeT) (TC 9.A.10.1) family.</text>
</comment>
<feature type="transmembrane region" description="Helical" evidence="7">
    <location>
        <begin position="358"/>
        <end position="380"/>
    </location>
</feature>
<evidence type="ECO:0008006" key="10">
    <source>
        <dbReference type="Google" id="ProtNLM"/>
    </source>
</evidence>
<evidence type="ECO:0000256" key="3">
    <source>
        <dbReference type="ARBA" id="ARBA00022692"/>
    </source>
</evidence>
<feature type="transmembrane region" description="Helical" evidence="7">
    <location>
        <begin position="544"/>
        <end position="569"/>
    </location>
</feature>
<dbReference type="PATRIC" id="fig|1227360.4.peg.2756"/>
<feature type="coiled-coil region" evidence="6">
    <location>
        <begin position="227"/>
        <end position="254"/>
    </location>
</feature>
<dbReference type="GO" id="GO:0033573">
    <property type="term" value="C:high-affinity iron permease complex"/>
    <property type="evidence" value="ECO:0007669"/>
    <property type="project" value="InterPro"/>
</dbReference>
<feature type="transmembrane region" description="Helical" evidence="7">
    <location>
        <begin position="502"/>
        <end position="524"/>
    </location>
</feature>
<keyword evidence="4 7" id="KW-1133">Transmembrane helix</keyword>
<sequence>MKHFLKHCSQIAIILGLIILTSIHPVSAAVSYSHLYISISDAIMSSKQDQDKEAIDAIKTFQSDWKKTDVNTSSEKKAIESSLDEALNASSKEDRLTALTKLSKALTALEKAENPVDEQAERTGFLKTITPALNLLDNAIQTGDLEKIESQYNQFNAFWNKNERPVREHDIAAYGQIETQISFMRMTLADDNPNIDSLTDQFDSLKKAIDNFAAGKKTATQSGTYSLQTLLDLIDEAKDQIDEEEYSKASATIKKFITTWPNVEGDIRTKNASLYTKIESDMPIIASNLMKDAIDEKDIKSQLNNFKQQIQLIQGDQNYSFWDSALILLREGLEALLIIIALIAFLKKSGQTHMERWIYIGAGIGIGLSAVAAILMSTLFNSTTINTSREMLEGYIGLAAAAMMIGVGVWMHSKSNIKSWNNYIAKQMNHAMSKQSVWAMAFISFLSVFREGAETLVFYAGIAPKMSTFDFTLGIGIALLILIVVAIVLLRASGKIPIHYFFAVATILIYLLAFKIIGVSIHTLQLTDVLPTSIISELPVWANIGFYPTIETIIGQSILIFLVIVTFFYKRHNEKAVN</sequence>
<dbReference type="PANTHER" id="PTHR31632">
    <property type="entry name" value="IRON TRANSPORTER FTH1"/>
    <property type="match status" value="1"/>
</dbReference>
<gene>
    <name evidence="8" type="ORF">C176_13512</name>
</gene>